<keyword evidence="6" id="KW-0009">Actin-binding</keyword>
<keyword evidence="14" id="KW-1185">Reference proteome</keyword>
<evidence type="ECO:0000256" key="8">
    <source>
        <dbReference type="ARBA" id="ARBA00038532"/>
    </source>
</evidence>
<dbReference type="SMART" id="SM00102">
    <property type="entry name" value="ADF"/>
    <property type="match status" value="2"/>
</dbReference>
<comment type="subcellular location">
    <subcellularLocation>
        <location evidence="2">Cytoplasm</location>
        <location evidence="2">Cell cortex</location>
    </subcellularLocation>
    <subcellularLocation>
        <location evidence="1">Cytoplasm</location>
        <location evidence="1">Cytoskeleton</location>
    </subcellularLocation>
</comment>
<evidence type="ECO:0000256" key="9">
    <source>
        <dbReference type="ARBA" id="ARBA00056419"/>
    </source>
</evidence>
<dbReference type="GO" id="GO:0051016">
    <property type="term" value="P:barbed-end actin filament capping"/>
    <property type="evidence" value="ECO:0007669"/>
    <property type="project" value="TreeGrafter"/>
</dbReference>
<comment type="similarity">
    <text evidence="3">Belongs to the actin-binding proteins ADF family. Twinfilin subfamily.</text>
</comment>
<comment type="function">
    <text evidence="9">Actin-binding protein involved in motile and morphological processes. Inhibits actin polymerization, likely by sequestering G-actin.</text>
</comment>
<evidence type="ECO:0000313" key="13">
    <source>
        <dbReference type="EMBL" id="CAD6992798.1"/>
    </source>
</evidence>
<comment type="caution">
    <text evidence="13">The sequence shown here is derived from an EMBL/GenBank/DDBJ whole genome shotgun (WGS) entry which is preliminary data.</text>
</comment>
<keyword evidence="5" id="KW-0677">Repeat</keyword>
<evidence type="ECO:0000259" key="12">
    <source>
        <dbReference type="PROSITE" id="PS51263"/>
    </source>
</evidence>
<dbReference type="GO" id="GO:0030042">
    <property type="term" value="P:actin filament depolymerization"/>
    <property type="evidence" value="ECO:0007669"/>
    <property type="project" value="TreeGrafter"/>
</dbReference>
<keyword evidence="4" id="KW-0963">Cytoplasm</keyword>
<evidence type="ECO:0000256" key="7">
    <source>
        <dbReference type="ARBA" id="ARBA00023212"/>
    </source>
</evidence>
<feature type="region of interest" description="Disordered" evidence="11">
    <location>
        <begin position="317"/>
        <end position="336"/>
    </location>
</feature>
<dbReference type="AlphaFoldDB" id="A0A811U357"/>
<comment type="subunit">
    <text evidence="8">Interacts with G-actin; ADP-actin form.</text>
</comment>
<feature type="domain" description="ADF-H" evidence="12">
    <location>
        <begin position="177"/>
        <end position="312"/>
    </location>
</feature>
<name>A0A811U357_CERCA</name>
<dbReference type="InterPro" id="IPR002108">
    <property type="entry name" value="ADF-H"/>
</dbReference>
<feature type="domain" description="ADF-H" evidence="12">
    <location>
        <begin position="4"/>
        <end position="139"/>
    </location>
</feature>
<dbReference type="CDD" id="cd11285">
    <property type="entry name" value="ADF_Twf-N_like"/>
    <property type="match status" value="1"/>
</dbReference>
<dbReference type="GO" id="GO:0010591">
    <property type="term" value="P:regulation of lamellipodium assembly"/>
    <property type="evidence" value="ECO:0007669"/>
    <property type="project" value="TreeGrafter"/>
</dbReference>
<dbReference type="InterPro" id="IPR028458">
    <property type="entry name" value="Twinfilin"/>
</dbReference>
<dbReference type="PROSITE" id="PS51263">
    <property type="entry name" value="ADF_H"/>
    <property type="match status" value="2"/>
</dbReference>
<dbReference type="GO" id="GO:0010976">
    <property type="term" value="P:positive regulation of neuron projection development"/>
    <property type="evidence" value="ECO:0007669"/>
    <property type="project" value="TreeGrafter"/>
</dbReference>
<dbReference type="Proteomes" id="UP000606786">
    <property type="component" value="Unassembled WGS sequence"/>
</dbReference>
<dbReference type="OrthoDB" id="10006997at2759"/>
<evidence type="ECO:0000256" key="10">
    <source>
        <dbReference type="ARBA" id="ARBA00069496"/>
    </source>
</evidence>
<dbReference type="EMBL" id="CAJHJT010000001">
    <property type="protein sequence ID" value="CAD6992798.1"/>
    <property type="molecule type" value="Genomic_DNA"/>
</dbReference>
<evidence type="ECO:0000256" key="4">
    <source>
        <dbReference type="ARBA" id="ARBA00022490"/>
    </source>
</evidence>
<reference evidence="13" key="1">
    <citation type="submission" date="2020-11" db="EMBL/GenBank/DDBJ databases">
        <authorList>
            <person name="Whitehead M."/>
        </authorList>
    </citation>
    <scope>NUCLEOTIDE SEQUENCE</scope>
    <source>
        <strain evidence="13">EGII</strain>
    </source>
</reference>
<evidence type="ECO:0000256" key="1">
    <source>
        <dbReference type="ARBA" id="ARBA00004245"/>
    </source>
</evidence>
<dbReference type="GO" id="GO:0030016">
    <property type="term" value="C:myofibril"/>
    <property type="evidence" value="ECO:0007669"/>
    <property type="project" value="TreeGrafter"/>
</dbReference>
<dbReference type="GO" id="GO:0003785">
    <property type="term" value="F:actin monomer binding"/>
    <property type="evidence" value="ECO:0007669"/>
    <property type="project" value="TreeGrafter"/>
</dbReference>
<dbReference type="CDD" id="cd11284">
    <property type="entry name" value="ADF_Twf-C_like"/>
    <property type="match status" value="1"/>
</dbReference>
<dbReference type="GO" id="GO:0051015">
    <property type="term" value="F:actin filament binding"/>
    <property type="evidence" value="ECO:0007669"/>
    <property type="project" value="TreeGrafter"/>
</dbReference>
<dbReference type="InterPro" id="IPR029006">
    <property type="entry name" value="ADF-H/Gelsolin-like_dom_sf"/>
</dbReference>
<keyword evidence="7" id="KW-0206">Cytoskeleton</keyword>
<evidence type="ECO:0000256" key="5">
    <source>
        <dbReference type="ARBA" id="ARBA00022737"/>
    </source>
</evidence>
<dbReference type="PANTHER" id="PTHR13759:SF1">
    <property type="entry name" value="TWINFILIN"/>
    <property type="match status" value="1"/>
</dbReference>
<evidence type="ECO:0000256" key="11">
    <source>
        <dbReference type="SAM" id="MobiDB-lite"/>
    </source>
</evidence>
<dbReference type="FunFam" id="3.40.20.10:FF:000042">
    <property type="entry name" value="Actin depolymerizing protein"/>
    <property type="match status" value="1"/>
</dbReference>
<dbReference type="PANTHER" id="PTHR13759">
    <property type="entry name" value="TWINFILIN"/>
    <property type="match status" value="1"/>
</dbReference>
<evidence type="ECO:0000256" key="2">
    <source>
        <dbReference type="ARBA" id="ARBA00004544"/>
    </source>
</evidence>
<evidence type="ECO:0000313" key="14">
    <source>
        <dbReference type="Proteomes" id="UP000606786"/>
    </source>
</evidence>
<gene>
    <name evidence="13" type="ORF">CCAP1982_LOCUS1637</name>
</gene>
<dbReference type="SUPFAM" id="SSF55753">
    <property type="entry name" value="Actin depolymerizing proteins"/>
    <property type="match status" value="2"/>
</dbReference>
<accession>A0A811U357</accession>
<protein>
    <recommendedName>
        <fullName evidence="10">Twinfilin</fullName>
    </recommendedName>
</protein>
<proteinExistence type="inferred from homology"/>
<sequence length="372" mass="42184">MSHQTGIKANDKLTKVFGKSKNGKLRVIKVSIENEELNCTATAEVKKDWERDYDKLIGPLIEENVPCYILYRLDSKTSLGYAWLLLSWVPDTASIRQKMVYASTKATLKTEFGSAHITEEIHATTLEETTFDGYVRHKQDFAAPSPLTTREEELVELRKTEINTDINTDTRHQTLGGVACPMSDATVAAIKDLLRGSYDYLQFRIDLEEERIHVSNAAVVSLPNLPRQIPTEHARYHLYLFKHTHEGEYQEAYVFIYSMPGYTCSVRERMMYSSCKAPFLDNLHALGVNIAKKLEIDSGSELTEEFLNEELHPRKLASRPAFAKPKGPPNRGAKRLTRHKSNLKCYSNDNFGAATPPRSNMINAFTILPSHD</sequence>
<organism evidence="13 14">
    <name type="scientific">Ceratitis capitata</name>
    <name type="common">Mediterranean fruit fly</name>
    <name type="synonym">Tephritis capitata</name>
    <dbReference type="NCBI Taxonomy" id="7213"/>
    <lineage>
        <taxon>Eukaryota</taxon>
        <taxon>Metazoa</taxon>
        <taxon>Ecdysozoa</taxon>
        <taxon>Arthropoda</taxon>
        <taxon>Hexapoda</taxon>
        <taxon>Insecta</taxon>
        <taxon>Pterygota</taxon>
        <taxon>Neoptera</taxon>
        <taxon>Endopterygota</taxon>
        <taxon>Diptera</taxon>
        <taxon>Brachycera</taxon>
        <taxon>Muscomorpha</taxon>
        <taxon>Tephritoidea</taxon>
        <taxon>Tephritidae</taxon>
        <taxon>Ceratitis</taxon>
        <taxon>Ceratitis</taxon>
    </lineage>
</organism>
<dbReference type="Pfam" id="PF00241">
    <property type="entry name" value="Cofilin_ADF"/>
    <property type="match status" value="2"/>
</dbReference>
<evidence type="ECO:0000256" key="3">
    <source>
        <dbReference type="ARBA" id="ARBA00009557"/>
    </source>
</evidence>
<dbReference type="FunFam" id="3.40.20.10:FF:000007">
    <property type="entry name" value="Twinfilin-1 isoform 1"/>
    <property type="match status" value="1"/>
</dbReference>
<dbReference type="Gene3D" id="3.40.20.10">
    <property type="entry name" value="Severin"/>
    <property type="match status" value="2"/>
</dbReference>
<dbReference type="GO" id="GO:0005884">
    <property type="term" value="C:actin filament"/>
    <property type="evidence" value="ECO:0007669"/>
    <property type="project" value="TreeGrafter"/>
</dbReference>
<dbReference type="GO" id="GO:0005938">
    <property type="term" value="C:cell cortex"/>
    <property type="evidence" value="ECO:0007669"/>
    <property type="project" value="UniProtKB-SubCell"/>
</dbReference>
<evidence type="ECO:0000256" key="6">
    <source>
        <dbReference type="ARBA" id="ARBA00023203"/>
    </source>
</evidence>